<sequence>MRINHNAYKSCGECKKFPCDKTKNFHKNGKDFALVAEMNCYTLTGLDYKKWLKAQKTRWTCSKCGESFSNKSEKCPKCGKDIYSLKEEAQAYRQFRKVK</sequence>
<protein>
    <recommendedName>
        <fullName evidence="3">Zinc-ribbon domain-containing protein</fullName>
    </recommendedName>
</protein>
<dbReference type="Gene3D" id="2.10.290.10">
    <property type="entry name" value="YfgJ-like"/>
    <property type="match status" value="1"/>
</dbReference>
<keyword evidence="2" id="KW-1185">Reference proteome</keyword>
<dbReference type="InterPro" id="IPR029037">
    <property type="entry name" value="DUF1407/YfgJ-like_sf"/>
</dbReference>
<dbReference type="Proteomes" id="UP000189674">
    <property type="component" value="Chromosome"/>
</dbReference>
<reference evidence="2" key="1">
    <citation type="submission" date="2017-02" db="EMBL/GenBank/DDBJ databases">
        <title>Comparative genomics and description of representatives of a novel lineage of planctomycetes thriving in anoxic sediments.</title>
        <authorList>
            <person name="Spring S."/>
            <person name="Bunk B."/>
            <person name="Sproer C."/>
        </authorList>
    </citation>
    <scope>NUCLEOTIDE SEQUENCE [LARGE SCALE GENOMIC DNA]</scope>
    <source>
        <strain evidence="2">ST-NAGAB-D1</strain>
    </source>
</reference>
<evidence type="ECO:0000313" key="1">
    <source>
        <dbReference type="EMBL" id="AQT67493.1"/>
    </source>
</evidence>
<gene>
    <name evidence="1" type="ORF">STSP2_00641</name>
</gene>
<accession>A0A1U9NHU3</accession>
<dbReference type="KEGG" id="alus:STSP2_00641"/>
<proteinExistence type="predicted"/>
<name>A0A1U9NHU3_9BACT</name>
<organism evidence="1 2">
    <name type="scientific">Anaerohalosphaera lusitana</name>
    <dbReference type="NCBI Taxonomy" id="1936003"/>
    <lineage>
        <taxon>Bacteria</taxon>
        <taxon>Pseudomonadati</taxon>
        <taxon>Planctomycetota</taxon>
        <taxon>Phycisphaerae</taxon>
        <taxon>Sedimentisphaerales</taxon>
        <taxon>Anaerohalosphaeraceae</taxon>
        <taxon>Anaerohalosphaera</taxon>
    </lineage>
</organism>
<dbReference type="EMBL" id="CP019791">
    <property type="protein sequence ID" value="AQT67493.1"/>
    <property type="molecule type" value="Genomic_DNA"/>
</dbReference>
<dbReference type="AlphaFoldDB" id="A0A1U9NHU3"/>
<evidence type="ECO:0000313" key="2">
    <source>
        <dbReference type="Proteomes" id="UP000189674"/>
    </source>
</evidence>
<evidence type="ECO:0008006" key="3">
    <source>
        <dbReference type="Google" id="ProtNLM"/>
    </source>
</evidence>
<dbReference type="STRING" id="1936003.STSP2_00641"/>